<evidence type="ECO:0000313" key="1">
    <source>
        <dbReference type="EMBL" id="KAI3812805.1"/>
    </source>
</evidence>
<accession>A0ACB9IXQ8</accession>
<proteinExistence type="predicted"/>
<comment type="caution">
    <text evidence="1">The sequence shown here is derived from an EMBL/GenBank/DDBJ whole genome shotgun (WGS) entry which is preliminary data.</text>
</comment>
<reference evidence="1 2" key="2">
    <citation type="journal article" date="2022" name="Mol. Ecol. Resour.">
        <title>The genomes of chicory, endive, great burdock and yacon provide insights into Asteraceae paleo-polyploidization history and plant inulin production.</title>
        <authorList>
            <person name="Fan W."/>
            <person name="Wang S."/>
            <person name="Wang H."/>
            <person name="Wang A."/>
            <person name="Jiang F."/>
            <person name="Liu H."/>
            <person name="Zhao H."/>
            <person name="Xu D."/>
            <person name="Zhang Y."/>
        </authorList>
    </citation>
    <scope>NUCLEOTIDE SEQUENCE [LARGE SCALE GENOMIC DNA]</scope>
    <source>
        <strain evidence="2">cv. Yunnan</strain>
        <tissue evidence="1">Leaves</tissue>
    </source>
</reference>
<organism evidence="1 2">
    <name type="scientific">Smallanthus sonchifolius</name>
    <dbReference type="NCBI Taxonomy" id="185202"/>
    <lineage>
        <taxon>Eukaryota</taxon>
        <taxon>Viridiplantae</taxon>
        <taxon>Streptophyta</taxon>
        <taxon>Embryophyta</taxon>
        <taxon>Tracheophyta</taxon>
        <taxon>Spermatophyta</taxon>
        <taxon>Magnoliopsida</taxon>
        <taxon>eudicotyledons</taxon>
        <taxon>Gunneridae</taxon>
        <taxon>Pentapetalae</taxon>
        <taxon>asterids</taxon>
        <taxon>campanulids</taxon>
        <taxon>Asterales</taxon>
        <taxon>Asteraceae</taxon>
        <taxon>Asteroideae</taxon>
        <taxon>Heliantheae alliance</taxon>
        <taxon>Millerieae</taxon>
        <taxon>Smallanthus</taxon>
    </lineage>
</organism>
<protein>
    <submittedName>
        <fullName evidence="1">Uncharacterized protein</fullName>
    </submittedName>
</protein>
<dbReference type="EMBL" id="CM042023">
    <property type="protein sequence ID" value="KAI3812805.1"/>
    <property type="molecule type" value="Genomic_DNA"/>
</dbReference>
<name>A0ACB9IXQ8_9ASTR</name>
<gene>
    <name evidence="1" type="ORF">L1987_17517</name>
</gene>
<reference evidence="2" key="1">
    <citation type="journal article" date="2022" name="Mol. Ecol. Resour.">
        <title>The genomes of chicory, endive, great burdock and yacon provide insights into Asteraceae palaeo-polyploidization history and plant inulin production.</title>
        <authorList>
            <person name="Fan W."/>
            <person name="Wang S."/>
            <person name="Wang H."/>
            <person name="Wang A."/>
            <person name="Jiang F."/>
            <person name="Liu H."/>
            <person name="Zhao H."/>
            <person name="Xu D."/>
            <person name="Zhang Y."/>
        </authorList>
    </citation>
    <scope>NUCLEOTIDE SEQUENCE [LARGE SCALE GENOMIC DNA]</scope>
    <source>
        <strain evidence="2">cv. Yunnan</strain>
    </source>
</reference>
<evidence type="ECO:0000313" key="2">
    <source>
        <dbReference type="Proteomes" id="UP001056120"/>
    </source>
</evidence>
<dbReference type="Proteomes" id="UP001056120">
    <property type="component" value="Linkage Group LG06"/>
</dbReference>
<sequence length="67" mass="7278">MPSLAFLFLAYYPCSLINKTSLVLLFCSCSLVICLFRASGLESWAATLFACRSVMFAQSGACAPKRS</sequence>
<keyword evidence="2" id="KW-1185">Reference proteome</keyword>